<keyword evidence="1" id="KW-0732">Signal</keyword>
<evidence type="ECO:0000313" key="3">
    <source>
        <dbReference type="WBParaSite" id="EN70_5908"/>
    </source>
</evidence>
<feature type="signal peptide" evidence="1">
    <location>
        <begin position="1"/>
        <end position="18"/>
    </location>
</feature>
<protein>
    <submittedName>
        <fullName evidence="3">Uncharacterized protein</fullName>
    </submittedName>
</protein>
<reference evidence="2" key="1">
    <citation type="submission" date="2012-04" db="EMBL/GenBank/DDBJ databases">
        <title>The Genome Sequence of Loa loa.</title>
        <authorList>
            <consortium name="The Broad Institute Genome Sequencing Platform"/>
            <consortium name="Broad Institute Genome Sequencing Center for Infectious Disease"/>
            <person name="Nutman T.B."/>
            <person name="Fink D.L."/>
            <person name="Russ C."/>
            <person name="Young S."/>
            <person name="Zeng Q."/>
            <person name="Gargeya S."/>
            <person name="Alvarado L."/>
            <person name="Berlin A."/>
            <person name="Chapman S.B."/>
            <person name="Chen Z."/>
            <person name="Freedman E."/>
            <person name="Gellesch M."/>
            <person name="Goldberg J."/>
            <person name="Griggs A."/>
            <person name="Gujja S."/>
            <person name="Heilman E.R."/>
            <person name="Heiman D."/>
            <person name="Howarth C."/>
            <person name="Mehta T."/>
            <person name="Neiman D."/>
            <person name="Pearson M."/>
            <person name="Roberts A."/>
            <person name="Saif S."/>
            <person name="Shea T."/>
            <person name="Shenoy N."/>
            <person name="Sisk P."/>
            <person name="Stolte C."/>
            <person name="Sykes S."/>
            <person name="White J."/>
            <person name="Yandava C."/>
            <person name="Haas B."/>
            <person name="Henn M.R."/>
            <person name="Nusbaum C."/>
            <person name="Birren B."/>
        </authorList>
    </citation>
    <scope>NUCLEOTIDE SEQUENCE [LARGE SCALE GENOMIC DNA]</scope>
</reference>
<dbReference type="AlphaFoldDB" id="A0A1I7VSX9"/>
<evidence type="ECO:0000313" key="2">
    <source>
        <dbReference type="Proteomes" id="UP000095285"/>
    </source>
</evidence>
<proteinExistence type="predicted"/>
<dbReference type="WBParaSite" id="EN70_5908">
    <property type="protein sequence ID" value="EN70_5908"/>
    <property type="gene ID" value="EN70_5908"/>
</dbReference>
<accession>A0A1I7VSX9</accession>
<reference evidence="3" key="2">
    <citation type="submission" date="2016-11" db="UniProtKB">
        <authorList>
            <consortium name="WormBaseParasite"/>
        </authorList>
    </citation>
    <scope>IDENTIFICATION</scope>
</reference>
<feature type="chain" id="PRO_5009310255" evidence="1">
    <location>
        <begin position="19"/>
        <end position="105"/>
    </location>
</feature>
<organism evidence="2 3">
    <name type="scientific">Loa loa</name>
    <name type="common">Eye worm</name>
    <name type="synonym">Filaria loa</name>
    <dbReference type="NCBI Taxonomy" id="7209"/>
    <lineage>
        <taxon>Eukaryota</taxon>
        <taxon>Metazoa</taxon>
        <taxon>Ecdysozoa</taxon>
        <taxon>Nematoda</taxon>
        <taxon>Chromadorea</taxon>
        <taxon>Rhabditida</taxon>
        <taxon>Spirurina</taxon>
        <taxon>Spiruromorpha</taxon>
        <taxon>Filarioidea</taxon>
        <taxon>Onchocercidae</taxon>
        <taxon>Loa</taxon>
    </lineage>
</organism>
<dbReference type="Proteomes" id="UP000095285">
    <property type="component" value="Unassembled WGS sequence"/>
</dbReference>
<keyword evidence="2" id="KW-1185">Reference proteome</keyword>
<evidence type="ECO:0000256" key="1">
    <source>
        <dbReference type="SAM" id="SignalP"/>
    </source>
</evidence>
<name>A0A1I7VSX9_LOALO</name>
<sequence length="105" mass="12010">MNRIALFFALTMIDACCPFYMIARPGGLFKLRNDLKNGLRHHSDRTKKTSFLNDPLYHENLYNHDYGLAPVPPPLMLDYLMDEGIGQRMTKVSDPAILANNNVKK</sequence>